<gene>
    <name evidence="1" type="ORF">DCF25_13230</name>
</gene>
<reference evidence="1 2" key="2">
    <citation type="submission" date="2018-06" db="EMBL/GenBank/DDBJ databases">
        <title>Metagenomic assembly of (sub)arctic Cyanobacteria and their associated microbiome from non-axenic cultures.</title>
        <authorList>
            <person name="Baurain D."/>
        </authorList>
    </citation>
    <scope>NUCLEOTIDE SEQUENCE [LARGE SCALE GENOMIC DNA]</scope>
    <source>
        <strain evidence="1">ULC129bin1</strain>
    </source>
</reference>
<sequence length="280" mass="31068">MRLPYSHTFVNQLNNPLETIIMKLTLLSKTIGTLGLIAALSAVVGTGVQRVAQAQLQPSAQPNAEETAQLKREFLAQQNQERVDRSWVRAVPDFCTAISEEYIESGDPSGLPPLFFDDEGNVRSWDFAGLESALTPEILAVYDQAEKRLSERSESLGLELKMGVIPKASIDVNPKEGFSVTDAIVIELSAAVDAANQDEIPNEEQLDALVEKYGQYANFSRSKEPLYTPAQILEMQSIEREFAATMAAAFTDPEQREYYLRNVDAREAMKSCYPQALLTE</sequence>
<dbReference type="EMBL" id="QBMC01000089">
    <property type="protein sequence ID" value="PZO15712.1"/>
    <property type="molecule type" value="Genomic_DNA"/>
</dbReference>
<protein>
    <submittedName>
        <fullName evidence="1">Uncharacterized protein</fullName>
    </submittedName>
</protein>
<dbReference type="AlphaFoldDB" id="A0A2W4U4M0"/>
<name>A0A2W4U4M0_9CYAN</name>
<comment type="caution">
    <text evidence="1">The sequence shown here is derived from an EMBL/GenBank/DDBJ whole genome shotgun (WGS) entry which is preliminary data.</text>
</comment>
<proteinExistence type="predicted"/>
<dbReference type="Proteomes" id="UP000249354">
    <property type="component" value="Unassembled WGS sequence"/>
</dbReference>
<accession>A0A2W4U4M0</accession>
<evidence type="ECO:0000313" key="1">
    <source>
        <dbReference type="EMBL" id="PZO15712.1"/>
    </source>
</evidence>
<organism evidence="1 2">
    <name type="scientific">Leptolyngbya foveolarum</name>
    <dbReference type="NCBI Taxonomy" id="47253"/>
    <lineage>
        <taxon>Bacteria</taxon>
        <taxon>Bacillati</taxon>
        <taxon>Cyanobacteriota</taxon>
        <taxon>Cyanophyceae</taxon>
        <taxon>Leptolyngbyales</taxon>
        <taxon>Leptolyngbyaceae</taxon>
        <taxon>Leptolyngbya group</taxon>
        <taxon>Leptolyngbya</taxon>
    </lineage>
</organism>
<reference evidence="2" key="1">
    <citation type="submission" date="2018-04" db="EMBL/GenBank/DDBJ databases">
        <authorList>
            <person name="Cornet L."/>
        </authorList>
    </citation>
    <scope>NUCLEOTIDE SEQUENCE [LARGE SCALE GENOMIC DNA]</scope>
</reference>
<evidence type="ECO:0000313" key="2">
    <source>
        <dbReference type="Proteomes" id="UP000249354"/>
    </source>
</evidence>